<reference evidence="7" key="1">
    <citation type="submission" date="2015-10" db="EMBL/GenBank/DDBJ databases">
        <title>EvidentialGene: Evidence-directed Construction of Complete mRNA Transcriptomes without Genomes.</title>
        <authorList>
            <person name="Gilbert D.G."/>
        </authorList>
    </citation>
    <scope>NUCLEOTIDE SEQUENCE</scope>
</reference>
<evidence type="ECO:0000256" key="2">
    <source>
        <dbReference type="ARBA" id="ARBA00009817"/>
    </source>
</evidence>
<gene>
    <name evidence="8" type="ORF">APZ42_013146</name>
</gene>
<keyword evidence="9" id="KW-1185">Reference proteome</keyword>
<organism evidence="8 9">
    <name type="scientific">Daphnia magna</name>
    <dbReference type="NCBI Taxonomy" id="35525"/>
    <lineage>
        <taxon>Eukaryota</taxon>
        <taxon>Metazoa</taxon>
        <taxon>Ecdysozoa</taxon>
        <taxon>Arthropoda</taxon>
        <taxon>Crustacea</taxon>
        <taxon>Branchiopoda</taxon>
        <taxon>Diplostraca</taxon>
        <taxon>Cladocera</taxon>
        <taxon>Anomopoda</taxon>
        <taxon>Daphniidae</taxon>
        <taxon>Daphnia</taxon>
    </lineage>
</organism>
<keyword evidence="4" id="KW-0963">Cytoplasm</keyword>
<evidence type="ECO:0000256" key="1">
    <source>
        <dbReference type="ARBA" id="ARBA00004496"/>
    </source>
</evidence>
<evidence type="ECO:0000313" key="7">
    <source>
        <dbReference type="EMBL" id="JAN60499.1"/>
    </source>
</evidence>
<dbReference type="PANTHER" id="PTHR11220:SF1">
    <property type="entry name" value="HEME-BINDING PROTEIN 2"/>
    <property type="match status" value="1"/>
</dbReference>
<comment type="similarity">
    <text evidence="2">Belongs to the HEBP family.</text>
</comment>
<evidence type="ECO:0000256" key="3">
    <source>
        <dbReference type="ARBA" id="ARBA00011245"/>
    </source>
</evidence>
<evidence type="ECO:0000313" key="9">
    <source>
        <dbReference type="Proteomes" id="UP000076858"/>
    </source>
</evidence>
<reference evidence="8 9" key="2">
    <citation type="submission" date="2016-03" db="EMBL/GenBank/DDBJ databases">
        <title>EvidentialGene: Evidence-directed Construction of Genes on Genomes.</title>
        <authorList>
            <person name="Gilbert D.G."/>
            <person name="Choi J.-H."/>
            <person name="Mockaitis K."/>
            <person name="Colbourne J."/>
            <person name="Pfrender M."/>
        </authorList>
    </citation>
    <scope>NUCLEOTIDE SEQUENCE [LARGE SCALE GENOMIC DNA]</scope>
    <source>
        <strain evidence="8 9">Xinb3</strain>
        <tissue evidence="8">Complete organism</tissue>
    </source>
</reference>
<dbReference type="InterPro" id="IPR011256">
    <property type="entry name" value="Reg_factor_effector_dom_sf"/>
</dbReference>
<dbReference type="Pfam" id="PF04832">
    <property type="entry name" value="SOUL"/>
    <property type="match status" value="1"/>
</dbReference>
<dbReference type="Gene3D" id="3.20.80.10">
    <property type="entry name" value="Regulatory factor, effector binding domain"/>
    <property type="match status" value="1"/>
</dbReference>
<dbReference type="AlphaFoldDB" id="A0A0P5ZEU9"/>
<comment type="function">
    <text evidence="5">May bind free porphyrinogens that may be present in the cell and thus facilitate removal of these potentially toxic compound. Binds with a high affinity to one molecule of heme or porphyrins. It binds metalloporphyrins, free porphyrins and N-methylprotoporphyrin with similar affinities.</text>
</comment>
<comment type="subunit">
    <text evidence="3">Monomer.</text>
</comment>
<sequence>MSSLFERIKSAIPKDGLQIASYKVIRQIQDYEERIYPPQTWVRTQIKSTSREDCTYPMFWKLFNYISGQNERQEKIPMTAPVSVLVEPDDPSEAADYRQNTFTMAFYIPAPFDEDPPQPNDPSVSIEHRPEIRVLVRTYGGFSNDRIDQEERCHLLASLTAEDREMVQDLLNKPGGGVYYCAGYDPPLKLFFRRNEIWLPIQGQNDNSGGSTISPVN</sequence>
<dbReference type="EMBL" id="GDIQ01034238">
    <property type="protein sequence ID" value="JAN60499.1"/>
    <property type="molecule type" value="Transcribed_RNA"/>
</dbReference>
<evidence type="ECO:0000256" key="4">
    <source>
        <dbReference type="ARBA" id="ARBA00022490"/>
    </source>
</evidence>
<evidence type="ECO:0000313" key="8">
    <source>
        <dbReference type="EMBL" id="KZS20172.1"/>
    </source>
</evidence>
<protein>
    <recommendedName>
        <fullName evidence="6">Heme-binding protein 1</fullName>
    </recommendedName>
</protein>
<dbReference type="FunFam" id="3.20.80.10:FF:000003">
    <property type="entry name" value="Heme-binding protein 1"/>
    <property type="match status" value="1"/>
</dbReference>
<evidence type="ECO:0000256" key="6">
    <source>
        <dbReference type="ARBA" id="ARBA00040755"/>
    </source>
</evidence>
<proteinExistence type="inferred from homology"/>
<evidence type="ECO:0000256" key="5">
    <source>
        <dbReference type="ARBA" id="ARBA00037673"/>
    </source>
</evidence>
<dbReference type="PANTHER" id="PTHR11220">
    <property type="entry name" value="HEME-BINDING PROTEIN-RELATED"/>
    <property type="match status" value="1"/>
</dbReference>
<name>A0A0P5ZEU9_9CRUS</name>
<dbReference type="OrthoDB" id="6424451at2759"/>
<dbReference type="STRING" id="35525.A0A0P5ZEU9"/>
<dbReference type="SUPFAM" id="SSF55136">
    <property type="entry name" value="Probable bacterial effector-binding domain"/>
    <property type="match status" value="1"/>
</dbReference>
<dbReference type="Proteomes" id="UP000076858">
    <property type="component" value="Unassembled WGS sequence"/>
</dbReference>
<comment type="subcellular location">
    <subcellularLocation>
        <location evidence="1">Cytoplasm</location>
    </subcellularLocation>
</comment>
<dbReference type="GO" id="GO:0005737">
    <property type="term" value="C:cytoplasm"/>
    <property type="evidence" value="ECO:0007669"/>
    <property type="project" value="UniProtKB-SubCell"/>
</dbReference>
<dbReference type="InterPro" id="IPR006917">
    <property type="entry name" value="SOUL_heme-bd"/>
</dbReference>
<dbReference type="EMBL" id="LRGB01000243">
    <property type="protein sequence ID" value="KZS20172.1"/>
    <property type="molecule type" value="Genomic_DNA"/>
</dbReference>
<accession>A0A0P5ZEU9</accession>